<sequence>MSQNYDDNNIFARILRGEIPAFKVYEDEQTLAFMDIMPQIRGHVLVIPKEAAVTVFELSAEASLACMQTVQKVGKAIVKALDAPGITLFQQNGAGIGQTVPHAHFHLLPCSVFALKGHQAELGNMDELKALAAQIAAAL</sequence>
<evidence type="ECO:0000256" key="1">
    <source>
        <dbReference type="PROSITE-ProRule" id="PRU00464"/>
    </source>
</evidence>
<dbReference type="PROSITE" id="PS51084">
    <property type="entry name" value="HIT_2"/>
    <property type="match status" value="1"/>
</dbReference>
<dbReference type="Pfam" id="PF01230">
    <property type="entry name" value="HIT"/>
    <property type="match status" value="1"/>
</dbReference>
<dbReference type="PRINTS" id="PR00332">
    <property type="entry name" value="HISTRIAD"/>
</dbReference>
<accession>A0ABV9JK29</accession>
<keyword evidence="3" id="KW-0489">Methyltransferase</keyword>
<dbReference type="InterPro" id="IPR001310">
    <property type="entry name" value="Histidine_triad_HIT"/>
</dbReference>
<dbReference type="InterPro" id="IPR036265">
    <property type="entry name" value="HIT-like_sf"/>
</dbReference>
<evidence type="ECO:0000313" key="4">
    <source>
        <dbReference type="Proteomes" id="UP001595962"/>
    </source>
</evidence>
<dbReference type="GO" id="GO:0008168">
    <property type="term" value="F:methyltransferase activity"/>
    <property type="evidence" value="ECO:0007669"/>
    <property type="project" value="UniProtKB-KW"/>
</dbReference>
<comment type="caution">
    <text evidence="3">The sequence shown here is derived from an EMBL/GenBank/DDBJ whole genome shotgun (WGS) entry which is preliminary data.</text>
</comment>
<dbReference type="EMBL" id="JBHSGB010000006">
    <property type="protein sequence ID" value="MFC4654587.1"/>
    <property type="molecule type" value="Genomic_DNA"/>
</dbReference>
<dbReference type="SUPFAM" id="SSF54197">
    <property type="entry name" value="HIT-like"/>
    <property type="match status" value="1"/>
</dbReference>
<dbReference type="Gene3D" id="3.30.428.10">
    <property type="entry name" value="HIT-like"/>
    <property type="match status" value="1"/>
</dbReference>
<dbReference type="PANTHER" id="PTHR46648">
    <property type="entry name" value="HIT FAMILY PROTEIN 1"/>
    <property type="match status" value="1"/>
</dbReference>
<dbReference type="PANTHER" id="PTHR46648:SF1">
    <property type="entry name" value="ADENOSINE 5'-MONOPHOSPHORAMIDASE HNT1"/>
    <property type="match status" value="1"/>
</dbReference>
<gene>
    <name evidence="3" type="ORF">ACFO3I_06090</name>
</gene>
<dbReference type="RefSeq" id="WP_377332580.1">
    <property type="nucleotide sequence ID" value="NZ_JBHSGB010000006.1"/>
</dbReference>
<protein>
    <submittedName>
        <fullName evidence="3">HIT family protein</fullName>
        <ecNumber evidence="3">2.1.1.-</ecNumber>
    </submittedName>
</protein>
<name>A0ABV9JK29_9GAMM</name>
<proteinExistence type="predicted"/>
<dbReference type="InterPro" id="IPR011146">
    <property type="entry name" value="HIT-like"/>
</dbReference>
<keyword evidence="4" id="KW-1185">Reference proteome</keyword>
<feature type="short sequence motif" description="Histidine triad motif" evidence="1">
    <location>
        <begin position="102"/>
        <end position="106"/>
    </location>
</feature>
<keyword evidence="3" id="KW-0808">Transferase</keyword>
<dbReference type="GO" id="GO:0032259">
    <property type="term" value="P:methylation"/>
    <property type="evidence" value="ECO:0007669"/>
    <property type="project" value="UniProtKB-KW"/>
</dbReference>
<feature type="domain" description="HIT" evidence="2">
    <location>
        <begin position="10"/>
        <end position="121"/>
    </location>
</feature>
<reference evidence="4" key="1">
    <citation type="journal article" date="2019" name="Int. J. Syst. Evol. Microbiol.">
        <title>The Global Catalogue of Microorganisms (GCM) 10K type strain sequencing project: providing services to taxonomists for standard genome sequencing and annotation.</title>
        <authorList>
            <consortium name="The Broad Institute Genomics Platform"/>
            <consortium name="The Broad Institute Genome Sequencing Center for Infectious Disease"/>
            <person name="Wu L."/>
            <person name="Ma J."/>
        </authorList>
    </citation>
    <scope>NUCLEOTIDE SEQUENCE [LARGE SCALE GENOMIC DNA]</scope>
    <source>
        <strain evidence="4">DT28</strain>
    </source>
</reference>
<evidence type="ECO:0000259" key="2">
    <source>
        <dbReference type="PROSITE" id="PS51084"/>
    </source>
</evidence>
<dbReference type="EC" id="2.1.1.-" evidence="3"/>
<dbReference type="Proteomes" id="UP001595962">
    <property type="component" value="Unassembled WGS sequence"/>
</dbReference>
<evidence type="ECO:0000313" key="3">
    <source>
        <dbReference type="EMBL" id="MFC4654587.1"/>
    </source>
</evidence>
<organism evidence="3 4">
    <name type="scientific">Rheinheimera marina</name>
    <dbReference type="NCBI Taxonomy" id="1774958"/>
    <lineage>
        <taxon>Bacteria</taxon>
        <taxon>Pseudomonadati</taxon>
        <taxon>Pseudomonadota</taxon>
        <taxon>Gammaproteobacteria</taxon>
        <taxon>Chromatiales</taxon>
        <taxon>Chromatiaceae</taxon>
        <taxon>Rheinheimera</taxon>
    </lineage>
</organism>